<comment type="caution">
    <text evidence="1">The sequence shown here is derived from an EMBL/GenBank/DDBJ whole genome shotgun (WGS) entry which is preliminary data.</text>
</comment>
<dbReference type="AlphaFoldDB" id="F3QH48"/>
<keyword evidence="2" id="KW-1185">Reference proteome</keyword>
<proteinExistence type="predicted"/>
<gene>
    <name evidence="1" type="ORF">HMPREF9439_00239</name>
</gene>
<organism evidence="1 2">
    <name type="scientific">Parasutterella excrementihominis YIT 11859</name>
    <dbReference type="NCBI Taxonomy" id="762966"/>
    <lineage>
        <taxon>Bacteria</taxon>
        <taxon>Pseudomonadati</taxon>
        <taxon>Pseudomonadota</taxon>
        <taxon>Betaproteobacteria</taxon>
        <taxon>Burkholderiales</taxon>
        <taxon>Sutterellaceae</taxon>
        <taxon>Parasutterella</taxon>
    </lineage>
</organism>
<reference evidence="1 2" key="1">
    <citation type="submission" date="2011-02" db="EMBL/GenBank/DDBJ databases">
        <authorList>
            <person name="Weinstock G."/>
            <person name="Sodergren E."/>
            <person name="Clifton S."/>
            <person name="Fulton L."/>
            <person name="Fulton B."/>
            <person name="Courtney L."/>
            <person name="Fronick C."/>
            <person name="Harrison M."/>
            <person name="Strong C."/>
            <person name="Farmer C."/>
            <person name="Delahaunty K."/>
            <person name="Markovic C."/>
            <person name="Hall O."/>
            <person name="Minx P."/>
            <person name="Tomlinson C."/>
            <person name="Mitreva M."/>
            <person name="Hou S."/>
            <person name="Chen J."/>
            <person name="Wollam A."/>
            <person name="Pepin K.H."/>
            <person name="Johnson M."/>
            <person name="Bhonagiri V."/>
            <person name="Zhang X."/>
            <person name="Suruliraj S."/>
            <person name="Warren W."/>
            <person name="Chinwalla A."/>
            <person name="Mardis E.R."/>
            <person name="Wilson R.K."/>
        </authorList>
    </citation>
    <scope>NUCLEOTIDE SEQUENCE [LARGE SCALE GENOMIC DNA]</scope>
    <source>
        <strain evidence="1 2">YIT 11859</strain>
    </source>
</reference>
<accession>F3QH48</accession>
<sequence length="40" mass="4771">MTTNKRFLVRNVVNRISESFKSKHQDHFVMFAFLIRGGEE</sequence>
<dbReference type="Proteomes" id="UP000005156">
    <property type="component" value="Unassembled WGS sequence"/>
</dbReference>
<evidence type="ECO:0000313" key="2">
    <source>
        <dbReference type="Proteomes" id="UP000005156"/>
    </source>
</evidence>
<dbReference type="EMBL" id="AFBP01000004">
    <property type="protein sequence ID" value="EGG57629.1"/>
    <property type="molecule type" value="Genomic_DNA"/>
</dbReference>
<name>F3QH48_9BURK</name>
<protein>
    <submittedName>
        <fullName evidence="1">Uncharacterized protein</fullName>
    </submittedName>
</protein>
<evidence type="ECO:0000313" key="1">
    <source>
        <dbReference type="EMBL" id="EGG57629.1"/>
    </source>
</evidence>
<dbReference type="HOGENOM" id="CLU_3293678_0_0_4"/>